<keyword evidence="2" id="KW-0805">Transcription regulation</keyword>
<keyword evidence="3" id="KW-0238">DNA-binding</keyword>
<dbReference type="Gene3D" id="1.10.1660.10">
    <property type="match status" value="1"/>
</dbReference>
<dbReference type="KEGG" id="lzy:LZ3411_0054"/>
<evidence type="ECO:0000256" key="3">
    <source>
        <dbReference type="ARBA" id="ARBA00023125"/>
    </source>
</evidence>
<dbReference type="AlphaFoldDB" id="A0A1Y6JXP9"/>
<dbReference type="PROSITE" id="PS50937">
    <property type="entry name" value="HTH_MERR_2"/>
    <property type="match status" value="1"/>
</dbReference>
<keyword evidence="4" id="KW-0804">Transcription</keyword>
<organism evidence="6 7">
    <name type="scientific">Levilactobacillus zymae</name>
    <dbReference type="NCBI Taxonomy" id="267363"/>
    <lineage>
        <taxon>Bacteria</taxon>
        <taxon>Bacillati</taxon>
        <taxon>Bacillota</taxon>
        <taxon>Bacilli</taxon>
        <taxon>Lactobacillales</taxon>
        <taxon>Lactobacillaceae</taxon>
        <taxon>Levilactobacillus</taxon>
    </lineage>
</organism>
<dbReference type="Proteomes" id="UP000195412">
    <property type="component" value="Chromosome I"/>
</dbReference>
<protein>
    <submittedName>
        <fullName evidence="6">Transcriptional regulator, MerR family</fullName>
    </submittedName>
</protein>
<dbReference type="InterPro" id="IPR000551">
    <property type="entry name" value="MerR-type_HTH_dom"/>
</dbReference>
<evidence type="ECO:0000256" key="4">
    <source>
        <dbReference type="ARBA" id="ARBA00023163"/>
    </source>
</evidence>
<feature type="domain" description="HTH merR-type" evidence="5">
    <location>
        <begin position="1"/>
        <end position="71"/>
    </location>
</feature>
<evidence type="ECO:0000313" key="6">
    <source>
        <dbReference type="EMBL" id="SMS13104.1"/>
    </source>
</evidence>
<dbReference type="Pfam" id="PF13411">
    <property type="entry name" value="MerR_1"/>
    <property type="match status" value="1"/>
</dbReference>
<evidence type="ECO:0000256" key="2">
    <source>
        <dbReference type="ARBA" id="ARBA00023015"/>
    </source>
</evidence>
<dbReference type="InterPro" id="IPR009061">
    <property type="entry name" value="DNA-bd_dom_put_sf"/>
</dbReference>
<evidence type="ECO:0000313" key="7">
    <source>
        <dbReference type="Proteomes" id="UP000195412"/>
    </source>
</evidence>
<dbReference type="Gene3D" id="3.20.80.10">
    <property type="entry name" value="Regulatory factor, effector binding domain"/>
    <property type="match status" value="1"/>
</dbReference>
<evidence type="ECO:0000259" key="5">
    <source>
        <dbReference type="PROSITE" id="PS50937"/>
    </source>
</evidence>
<dbReference type="GO" id="GO:0003677">
    <property type="term" value="F:DNA binding"/>
    <property type="evidence" value="ECO:0007669"/>
    <property type="project" value="UniProtKB-KW"/>
</dbReference>
<proteinExistence type="predicted"/>
<dbReference type="PANTHER" id="PTHR30204:SF69">
    <property type="entry name" value="MERR-FAMILY TRANSCRIPTIONAL REGULATOR"/>
    <property type="match status" value="1"/>
</dbReference>
<dbReference type="SMART" id="SM00422">
    <property type="entry name" value="HTH_MERR"/>
    <property type="match status" value="1"/>
</dbReference>
<dbReference type="InterPro" id="IPR011256">
    <property type="entry name" value="Reg_factor_effector_dom_sf"/>
</dbReference>
<dbReference type="EMBL" id="LT854705">
    <property type="protein sequence ID" value="SMS13104.1"/>
    <property type="molecule type" value="Genomic_DNA"/>
</dbReference>
<dbReference type="GO" id="GO:0003700">
    <property type="term" value="F:DNA-binding transcription factor activity"/>
    <property type="evidence" value="ECO:0007669"/>
    <property type="project" value="InterPro"/>
</dbReference>
<dbReference type="InterPro" id="IPR047057">
    <property type="entry name" value="MerR_fam"/>
</dbReference>
<dbReference type="PANTHER" id="PTHR30204">
    <property type="entry name" value="REDOX-CYCLING DRUG-SENSING TRANSCRIPTIONAL ACTIVATOR SOXR"/>
    <property type="match status" value="1"/>
</dbReference>
<accession>A0A1Y6JXP9</accession>
<name>A0A1Y6JXP9_9LACO</name>
<dbReference type="RefSeq" id="WP_087741255.1">
    <property type="nucleotide sequence ID" value="NZ_JBPWQU010000046.1"/>
</dbReference>
<gene>
    <name evidence="6" type="ORF">LZ3411_0054</name>
</gene>
<dbReference type="SUPFAM" id="SSF46955">
    <property type="entry name" value="Putative DNA-binding domain"/>
    <property type="match status" value="1"/>
</dbReference>
<keyword evidence="1" id="KW-0678">Repressor</keyword>
<sequence>MFTIGQMAQLCQTSVQTLRLYDQTGLLPAVHKDPQTGYRYYQSSQIFQFTIIKYLQQSGLTLNQIQTAFATPETTLPAFWAQQEAHAQEAVRAAQRGLQIVHSQQRQLQRLQALKQHLDHGPYQQTVNELVITTPLTTPVTPGDTPDASVATLNHQLITAGELPNLEYSFTFPRRAYQDLSEIRYTSTFKTRLFTTPLPPQLTVRHHRGTFLCLAFRWDTTSYLARYRDLLAAAKPHPNAQGPVYERSFPLKYGQVGSGQNFLTELSLQIGGESS</sequence>
<reference evidence="7" key="1">
    <citation type="submission" date="2017-05" db="EMBL/GenBank/DDBJ databases">
        <authorList>
            <person name="Papadimitriou K."/>
        </authorList>
    </citation>
    <scope>NUCLEOTIDE SEQUENCE [LARGE SCALE GENOMIC DNA]</scope>
    <source>
        <strain evidence="7">ACA-DC 3411</strain>
    </source>
</reference>
<evidence type="ECO:0000256" key="1">
    <source>
        <dbReference type="ARBA" id="ARBA00022491"/>
    </source>
</evidence>